<dbReference type="AlphaFoldDB" id="A0A318K378"/>
<gene>
    <name evidence="1" type="ORF">DFR42_1011341</name>
</gene>
<reference evidence="1 2" key="1">
    <citation type="submission" date="2018-05" db="EMBL/GenBank/DDBJ databases">
        <title>Genomic Encyclopedia of Type Strains, Phase IV (KMG-IV): sequencing the most valuable type-strain genomes for metagenomic binning, comparative biology and taxonomic classification.</title>
        <authorList>
            <person name="Goeker M."/>
        </authorList>
    </citation>
    <scope>NUCLEOTIDE SEQUENCE [LARGE SCALE GENOMIC DNA]</scope>
    <source>
        <strain evidence="1 2">DSM 19792</strain>
    </source>
</reference>
<protein>
    <submittedName>
        <fullName evidence="1">Uncharacterized protein</fullName>
    </submittedName>
</protein>
<comment type="caution">
    <text evidence="1">The sequence shown here is derived from an EMBL/GenBank/DDBJ whole genome shotgun (WGS) entry which is preliminary data.</text>
</comment>
<dbReference type="Proteomes" id="UP000247792">
    <property type="component" value="Unassembled WGS sequence"/>
</dbReference>
<evidence type="ECO:0000313" key="1">
    <source>
        <dbReference type="EMBL" id="PXX47744.1"/>
    </source>
</evidence>
<accession>A0A318K378</accession>
<organism evidence="1 2">
    <name type="scientific">Undibacterium pigrum</name>
    <dbReference type="NCBI Taxonomy" id="401470"/>
    <lineage>
        <taxon>Bacteria</taxon>
        <taxon>Pseudomonadati</taxon>
        <taxon>Pseudomonadota</taxon>
        <taxon>Betaproteobacteria</taxon>
        <taxon>Burkholderiales</taxon>
        <taxon>Oxalobacteraceae</taxon>
        <taxon>Undibacterium</taxon>
    </lineage>
</organism>
<proteinExistence type="predicted"/>
<dbReference type="EMBL" id="QJKB01000001">
    <property type="protein sequence ID" value="PXX47744.1"/>
    <property type="molecule type" value="Genomic_DNA"/>
</dbReference>
<name>A0A318K378_9BURK</name>
<evidence type="ECO:0000313" key="2">
    <source>
        <dbReference type="Proteomes" id="UP000247792"/>
    </source>
</evidence>
<sequence>MRNMEMTETKEILWDCYAELDNGVTPGVPVDALTERMLRKNIDPDTYFNALTSGVRDGEFAMLSPGVIALLVGEHAPSSRYMSALS</sequence>
<keyword evidence="2" id="KW-1185">Reference proteome</keyword>